<evidence type="ECO:0000313" key="3">
    <source>
        <dbReference type="Proteomes" id="UP001341840"/>
    </source>
</evidence>
<dbReference type="Proteomes" id="UP001341840">
    <property type="component" value="Unassembled WGS sequence"/>
</dbReference>
<proteinExistence type="predicted"/>
<sequence length="374" mass="39041">MKSDEEVTSVPCGGVTGGIEGDRQSEFVMEIRDCLRSGPNRRVDIGTATKGRIEAKPLKLAAAAEAICPPPAPPDPEPAMILEMAMPYTVAGMAKSSGAKVIAIIDELLLADLYNCTNADDDSAATGRQSKFATFNEGAPRVRSGGFQAPGLGCAYLMVAKPQPLLVASFPWDRAEAALIGTTVDRRDGYVRRAPSLVAKPTPLLAAVFPWERGRAESSTASGSGTAEEVFVTTSGGEGKSVKSQAGDGCDRGKGGHRGGCGGMEEEGKKHDEVHVKVVRCASDDACVGGSRGGEGTPWNGGSGGVDVVPFLCLFGSIEKLGFMGQLLLAGRVERLQPHQEKLGHHGVSPAQIQFQQCGSCIGPIFTTKHFGNS</sequence>
<protein>
    <submittedName>
        <fullName evidence="2">Uncharacterized protein</fullName>
    </submittedName>
</protein>
<organism evidence="2 3">
    <name type="scientific">Stylosanthes scabra</name>
    <dbReference type="NCBI Taxonomy" id="79078"/>
    <lineage>
        <taxon>Eukaryota</taxon>
        <taxon>Viridiplantae</taxon>
        <taxon>Streptophyta</taxon>
        <taxon>Embryophyta</taxon>
        <taxon>Tracheophyta</taxon>
        <taxon>Spermatophyta</taxon>
        <taxon>Magnoliopsida</taxon>
        <taxon>eudicotyledons</taxon>
        <taxon>Gunneridae</taxon>
        <taxon>Pentapetalae</taxon>
        <taxon>rosids</taxon>
        <taxon>fabids</taxon>
        <taxon>Fabales</taxon>
        <taxon>Fabaceae</taxon>
        <taxon>Papilionoideae</taxon>
        <taxon>50 kb inversion clade</taxon>
        <taxon>dalbergioids sensu lato</taxon>
        <taxon>Dalbergieae</taxon>
        <taxon>Pterocarpus clade</taxon>
        <taxon>Stylosanthes</taxon>
    </lineage>
</organism>
<dbReference type="EMBL" id="JASCZI010000142">
    <property type="protein sequence ID" value="MED6109324.1"/>
    <property type="molecule type" value="Genomic_DNA"/>
</dbReference>
<feature type="compositionally biased region" description="Low complexity" evidence="1">
    <location>
        <begin position="217"/>
        <end position="229"/>
    </location>
</feature>
<name>A0ABU6QDJ4_9FABA</name>
<feature type="region of interest" description="Disordered" evidence="1">
    <location>
        <begin position="216"/>
        <end position="269"/>
    </location>
</feature>
<comment type="caution">
    <text evidence="2">The sequence shown here is derived from an EMBL/GenBank/DDBJ whole genome shotgun (WGS) entry which is preliminary data.</text>
</comment>
<keyword evidence="3" id="KW-1185">Reference proteome</keyword>
<evidence type="ECO:0000256" key="1">
    <source>
        <dbReference type="SAM" id="MobiDB-lite"/>
    </source>
</evidence>
<accession>A0ABU6QDJ4</accession>
<reference evidence="2 3" key="1">
    <citation type="journal article" date="2023" name="Plants (Basel)">
        <title>Bridging the Gap: Combining Genomics and Transcriptomics Approaches to Understand Stylosanthes scabra, an Orphan Legume from the Brazilian Caatinga.</title>
        <authorList>
            <person name="Ferreira-Neto J.R.C."/>
            <person name="da Silva M.D."/>
            <person name="Binneck E."/>
            <person name="de Melo N.F."/>
            <person name="da Silva R.H."/>
            <person name="de Melo A.L.T.M."/>
            <person name="Pandolfi V."/>
            <person name="Bustamante F.O."/>
            <person name="Brasileiro-Vidal A.C."/>
            <person name="Benko-Iseppon A.M."/>
        </authorList>
    </citation>
    <scope>NUCLEOTIDE SEQUENCE [LARGE SCALE GENOMIC DNA]</scope>
    <source>
        <tissue evidence="2">Leaves</tissue>
    </source>
</reference>
<evidence type="ECO:0000313" key="2">
    <source>
        <dbReference type="EMBL" id="MED6109324.1"/>
    </source>
</evidence>
<gene>
    <name evidence="2" type="ORF">PIB30_032318</name>
</gene>